<dbReference type="AlphaFoldDB" id="A0A3F3QEI6"/>
<organism evidence="1 2">
    <name type="scientific">Aspergillus welwitschiae</name>
    <dbReference type="NCBI Taxonomy" id="1341132"/>
    <lineage>
        <taxon>Eukaryota</taxon>
        <taxon>Fungi</taxon>
        <taxon>Dikarya</taxon>
        <taxon>Ascomycota</taxon>
        <taxon>Pezizomycotina</taxon>
        <taxon>Eurotiomycetes</taxon>
        <taxon>Eurotiomycetidae</taxon>
        <taxon>Eurotiales</taxon>
        <taxon>Aspergillaceae</taxon>
        <taxon>Aspergillus</taxon>
        <taxon>Aspergillus subgen. Circumdati</taxon>
    </lineage>
</organism>
<name>A0A3F3QEI6_9EURO</name>
<dbReference type="RefSeq" id="XP_026630304.1">
    <property type="nucleotide sequence ID" value="XM_026764797.1"/>
</dbReference>
<evidence type="ECO:0000313" key="2">
    <source>
        <dbReference type="Proteomes" id="UP000253729"/>
    </source>
</evidence>
<dbReference type="Proteomes" id="UP000253729">
    <property type="component" value="Unassembled WGS sequence"/>
</dbReference>
<protein>
    <submittedName>
        <fullName evidence="1">Uncharacterized protein</fullName>
    </submittedName>
</protein>
<evidence type="ECO:0000313" key="1">
    <source>
        <dbReference type="EMBL" id="RDH37282.1"/>
    </source>
</evidence>
<keyword evidence="2" id="KW-1185">Reference proteome</keyword>
<reference evidence="1 2" key="1">
    <citation type="submission" date="2018-07" db="EMBL/GenBank/DDBJ databases">
        <title>The genomes of Aspergillus section Nigri reveals drivers in fungal speciation.</title>
        <authorList>
            <consortium name="DOE Joint Genome Institute"/>
            <person name="Vesth T.C."/>
            <person name="Nybo J."/>
            <person name="Theobald S."/>
            <person name="Brandl J."/>
            <person name="Frisvad J.C."/>
            <person name="Nielsen K.F."/>
            <person name="Lyhne E.K."/>
            <person name="Kogle M.E."/>
            <person name="Kuo A."/>
            <person name="Riley R."/>
            <person name="Clum A."/>
            <person name="Nolan M."/>
            <person name="Lipzen A."/>
            <person name="Salamov A."/>
            <person name="Henrissat B."/>
            <person name="Wiebenga A."/>
            <person name="De vries R.P."/>
            <person name="Grigoriev I.V."/>
            <person name="Mortensen U.H."/>
            <person name="Andersen M.R."/>
            <person name="Baker S.E."/>
        </authorList>
    </citation>
    <scope>NUCLEOTIDE SEQUENCE [LARGE SCALE GENOMIC DNA]</scope>
    <source>
        <strain evidence="1 2">CBS 139.54b</strain>
    </source>
</reference>
<dbReference type="EMBL" id="KZ852035">
    <property type="protein sequence ID" value="RDH37282.1"/>
    <property type="molecule type" value="Genomic_DNA"/>
</dbReference>
<gene>
    <name evidence="1" type="ORF">BDQ94DRAFT_136059</name>
</gene>
<proteinExistence type="predicted"/>
<dbReference type="GeneID" id="38133153"/>
<sequence length="89" mass="9915">MLLDTAPLPFSYLSIMSASYLLAVSETTRIPSSSTQAPELLGSISTNGRRVHTGQPCRSKDLHRHLDGCRSCDWALLPMGVRSWTRKQR</sequence>
<accession>A0A3F3QEI6</accession>